<accession>A0A0D1YW82</accession>
<reference evidence="1 2" key="1">
    <citation type="submission" date="2015-01" db="EMBL/GenBank/DDBJ databases">
        <title>The Genome Sequence of Exophiala sideris CBS121828.</title>
        <authorList>
            <consortium name="The Broad Institute Genomics Platform"/>
            <person name="Cuomo C."/>
            <person name="de Hoog S."/>
            <person name="Gorbushina A."/>
            <person name="Stielow B."/>
            <person name="Teixiera M."/>
            <person name="Abouelleil A."/>
            <person name="Chapman S.B."/>
            <person name="Priest M."/>
            <person name="Young S.K."/>
            <person name="Wortman J."/>
            <person name="Nusbaum C."/>
            <person name="Birren B."/>
        </authorList>
    </citation>
    <scope>NUCLEOTIDE SEQUENCE [LARGE SCALE GENOMIC DNA]</scope>
    <source>
        <strain evidence="1 2">CBS 121828</strain>
    </source>
</reference>
<evidence type="ECO:0000313" key="2">
    <source>
        <dbReference type="Proteomes" id="UP000053599"/>
    </source>
</evidence>
<protein>
    <submittedName>
        <fullName evidence="1">Uncharacterized protein</fullName>
    </submittedName>
</protein>
<dbReference type="AlphaFoldDB" id="A0A0D1YW82"/>
<gene>
    <name evidence="1" type="ORF">PV11_01475</name>
</gene>
<dbReference type="Proteomes" id="UP000053599">
    <property type="component" value="Unassembled WGS sequence"/>
</dbReference>
<sequence length="112" mass="12666">MPLAHSERDHLHDMLLGLYEQFEIHLHCDFMVTTFDNPTKTSQKRGHTFGHSSRCTIYALVKIRNLLQIQGACGGLAKDDQLQVESLSRPALGCVACGSCVHCFNCHFIMYR</sequence>
<dbReference type="HOGENOM" id="CLU_2145880_0_0_1"/>
<organism evidence="1 2">
    <name type="scientific">Exophiala sideris</name>
    <dbReference type="NCBI Taxonomy" id="1016849"/>
    <lineage>
        <taxon>Eukaryota</taxon>
        <taxon>Fungi</taxon>
        <taxon>Dikarya</taxon>
        <taxon>Ascomycota</taxon>
        <taxon>Pezizomycotina</taxon>
        <taxon>Eurotiomycetes</taxon>
        <taxon>Chaetothyriomycetidae</taxon>
        <taxon>Chaetothyriales</taxon>
        <taxon>Herpotrichiellaceae</taxon>
        <taxon>Exophiala</taxon>
    </lineage>
</organism>
<dbReference type="EMBL" id="KN846951">
    <property type="protein sequence ID" value="KIV85819.1"/>
    <property type="molecule type" value="Genomic_DNA"/>
</dbReference>
<proteinExistence type="predicted"/>
<name>A0A0D1YW82_9EURO</name>
<evidence type="ECO:0000313" key="1">
    <source>
        <dbReference type="EMBL" id="KIV85819.1"/>
    </source>
</evidence>